<sequence>MRAQQQDHQPVEPALAITIVCLPIRQPTVQATHITGTTCSGTLTTRAISALVLALSSMTLLRHQLF</sequence>
<evidence type="ECO:0000313" key="3">
    <source>
        <dbReference type="EMBL" id="CAF4906180.1"/>
    </source>
</evidence>
<protein>
    <submittedName>
        <fullName evidence="3">Uncharacterized protein</fullName>
    </submittedName>
</protein>
<keyword evidence="5" id="KW-1185">Reference proteome</keyword>
<comment type="caution">
    <text evidence="3">The sequence shown here is derived from an EMBL/GenBank/DDBJ whole genome shotgun (WGS) entry which is preliminary data.</text>
</comment>
<dbReference type="Proteomes" id="UP000663873">
    <property type="component" value="Unassembled WGS sequence"/>
</dbReference>
<dbReference type="AlphaFoldDB" id="A0A821VEF2"/>
<evidence type="ECO:0000313" key="5">
    <source>
        <dbReference type="Proteomes" id="UP000663873"/>
    </source>
</evidence>
<dbReference type="EMBL" id="CAJOBQ010000715">
    <property type="protein sequence ID" value="CAF4407263.1"/>
    <property type="molecule type" value="Genomic_DNA"/>
</dbReference>
<accession>A0A821VEF2</accession>
<evidence type="ECO:0000313" key="2">
    <source>
        <dbReference type="EMBL" id="CAF4407263.1"/>
    </source>
</evidence>
<reference evidence="3" key="1">
    <citation type="submission" date="2021-02" db="EMBL/GenBank/DDBJ databases">
        <authorList>
            <person name="Nowell W R."/>
        </authorList>
    </citation>
    <scope>NUCLEOTIDE SEQUENCE</scope>
</reference>
<name>A0A821VEF2_9BILA</name>
<gene>
    <name evidence="3" type="ORF">TOA249_LOCUS31049</name>
    <name evidence="2" type="ORF">TSG867_LOCUS13438</name>
    <name evidence="1" type="ORF">UJA718_LOCUS7660</name>
</gene>
<dbReference type="Proteomes" id="UP000663838">
    <property type="component" value="Unassembled WGS sequence"/>
</dbReference>
<evidence type="ECO:0000313" key="4">
    <source>
        <dbReference type="Proteomes" id="UP000663838"/>
    </source>
</evidence>
<dbReference type="EMBL" id="CAJOBP010000779">
    <property type="protein sequence ID" value="CAF4219769.1"/>
    <property type="molecule type" value="Genomic_DNA"/>
</dbReference>
<organism evidence="3 4">
    <name type="scientific">Rotaria socialis</name>
    <dbReference type="NCBI Taxonomy" id="392032"/>
    <lineage>
        <taxon>Eukaryota</taxon>
        <taxon>Metazoa</taxon>
        <taxon>Spiralia</taxon>
        <taxon>Gnathifera</taxon>
        <taxon>Rotifera</taxon>
        <taxon>Eurotatoria</taxon>
        <taxon>Bdelloidea</taxon>
        <taxon>Philodinida</taxon>
        <taxon>Philodinidae</taxon>
        <taxon>Rotaria</taxon>
    </lineage>
</organism>
<dbReference type="EMBL" id="CAJOBS010005888">
    <property type="protein sequence ID" value="CAF4906180.1"/>
    <property type="molecule type" value="Genomic_DNA"/>
</dbReference>
<evidence type="ECO:0000313" key="1">
    <source>
        <dbReference type="EMBL" id="CAF4219769.1"/>
    </source>
</evidence>
<dbReference type="Proteomes" id="UP000663862">
    <property type="component" value="Unassembled WGS sequence"/>
</dbReference>
<proteinExistence type="predicted"/>